<protein>
    <submittedName>
        <fullName evidence="3">Glycoside hydrolase family 16 protein</fullName>
    </submittedName>
</protein>
<dbReference type="Proteomes" id="UP000886740">
    <property type="component" value="Unassembled WGS sequence"/>
</dbReference>
<dbReference type="EMBL" id="DXEL01000020">
    <property type="protein sequence ID" value="HIX73827.1"/>
    <property type="molecule type" value="Genomic_DNA"/>
</dbReference>
<reference evidence="3" key="2">
    <citation type="submission" date="2021-04" db="EMBL/GenBank/DDBJ databases">
        <authorList>
            <person name="Gilroy R."/>
        </authorList>
    </citation>
    <scope>NUCLEOTIDE SEQUENCE</scope>
    <source>
        <strain evidence="3">ChiGjej6B6-14162</strain>
    </source>
</reference>
<gene>
    <name evidence="3" type="ORF">H9977_02070</name>
</gene>
<name>A0A9D2BFR8_9BACT</name>
<dbReference type="PANTHER" id="PTHR10963">
    <property type="entry name" value="GLYCOSYL HYDROLASE-RELATED"/>
    <property type="match status" value="1"/>
</dbReference>
<sequence>MKQIYYGLFVLTLLVCVSCQKTPRWVLTWEENFNAGQLDTTIWSVIPRGGGWATYMAPYEELYQWTDSTIRLMAVRNTRHPEDTAAYLTGGIWSRYKKEFKFGRVEIRAKVKCAQGYWPAIWMCPDPIPYPYGGEIDIMEHLNYDDFVYQTSHSYYTINLERNDPPKYATAPIDKEGFNVYAVEMYPDSLVYFTNGQRSICYPKVNGGKDGQFPFAYDPFHLRLDSQLGGSWVGPIDPEQLPVYMEIDWVRYYEWK</sequence>
<accession>A0A9D2BFR8</accession>
<dbReference type="GO" id="GO:0005975">
    <property type="term" value="P:carbohydrate metabolic process"/>
    <property type="evidence" value="ECO:0007669"/>
    <property type="project" value="InterPro"/>
</dbReference>
<dbReference type="InterPro" id="IPR050546">
    <property type="entry name" value="Glycosyl_Hydrlase_16"/>
</dbReference>
<comment type="similarity">
    <text evidence="1">Belongs to the glycosyl hydrolase 16 family.</text>
</comment>
<proteinExistence type="inferred from homology"/>
<evidence type="ECO:0000259" key="2">
    <source>
        <dbReference type="PROSITE" id="PS51762"/>
    </source>
</evidence>
<dbReference type="Pfam" id="PF00722">
    <property type="entry name" value="Glyco_hydro_16"/>
    <property type="match status" value="1"/>
</dbReference>
<reference evidence="3" key="1">
    <citation type="journal article" date="2021" name="PeerJ">
        <title>Extensive microbial diversity within the chicken gut microbiome revealed by metagenomics and culture.</title>
        <authorList>
            <person name="Gilroy R."/>
            <person name="Ravi A."/>
            <person name="Getino M."/>
            <person name="Pursley I."/>
            <person name="Horton D.L."/>
            <person name="Alikhan N.F."/>
            <person name="Baker D."/>
            <person name="Gharbi K."/>
            <person name="Hall N."/>
            <person name="Watson M."/>
            <person name="Adriaenssens E.M."/>
            <person name="Foster-Nyarko E."/>
            <person name="Jarju S."/>
            <person name="Secka A."/>
            <person name="Antonio M."/>
            <person name="Oren A."/>
            <person name="Chaudhuri R.R."/>
            <person name="La Ragione R."/>
            <person name="Hildebrand F."/>
            <person name="Pallen M.J."/>
        </authorList>
    </citation>
    <scope>NUCLEOTIDE SEQUENCE</scope>
    <source>
        <strain evidence="3">ChiGjej6B6-14162</strain>
    </source>
</reference>
<comment type="caution">
    <text evidence="3">The sequence shown here is derived from an EMBL/GenBank/DDBJ whole genome shotgun (WGS) entry which is preliminary data.</text>
</comment>
<evidence type="ECO:0000313" key="4">
    <source>
        <dbReference type="Proteomes" id="UP000886740"/>
    </source>
</evidence>
<organism evidence="3 4">
    <name type="scientific">Candidatus Parabacteroides intestinipullorum</name>
    <dbReference type="NCBI Taxonomy" id="2838723"/>
    <lineage>
        <taxon>Bacteria</taxon>
        <taxon>Pseudomonadati</taxon>
        <taxon>Bacteroidota</taxon>
        <taxon>Bacteroidia</taxon>
        <taxon>Bacteroidales</taxon>
        <taxon>Tannerellaceae</taxon>
        <taxon>Parabacteroides</taxon>
    </lineage>
</organism>
<evidence type="ECO:0000256" key="1">
    <source>
        <dbReference type="ARBA" id="ARBA00006865"/>
    </source>
</evidence>
<dbReference type="GO" id="GO:0004553">
    <property type="term" value="F:hydrolase activity, hydrolyzing O-glycosyl compounds"/>
    <property type="evidence" value="ECO:0007669"/>
    <property type="project" value="InterPro"/>
</dbReference>
<dbReference type="InterPro" id="IPR000757">
    <property type="entry name" value="Beta-glucanase-like"/>
</dbReference>
<dbReference type="PANTHER" id="PTHR10963:SF55">
    <property type="entry name" value="GLYCOSIDE HYDROLASE FAMILY 16 PROTEIN"/>
    <property type="match status" value="1"/>
</dbReference>
<keyword evidence="3" id="KW-0378">Hydrolase</keyword>
<feature type="domain" description="GH16" evidence="2">
    <location>
        <begin position="27"/>
        <end position="256"/>
    </location>
</feature>
<dbReference type="Gene3D" id="2.60.120.200">
    <property type="match status" value="1"/>
</dbReference>
<dbReference type="InterPro" id="IPR013320">
    <property type="entry name" value="ConA-like_dom_sf"/>
</dbReference>
<dbReference type="AlphaFoldDB" id="A0A9D2BFR8"/>
<evidence type="ECO:0000313" key="3">
    <source>
        <dbReference type="EMBL" id="HIX73827.1"/>
    </source>
</evidence>
<dbReference type="PROSITE" id="PS51762">
    <property type="entry name" value="GH16_2"/>
    <property type="match status" value="1"/>
</dbReference>
<dbReference type="SUPFAM" id="SSF49899">
    <property type="entry name" value="Concanavalin A-like lectins/glucanases"/>
    <property type="match status" value="1"/>
</dbReference>
<dbReference type="CDD" id="cd08023">
    <property type="entry name" value="GH16_laminarinase_like"/>
    <property type="match status" value="1"/>
</dbReference>